<evidence type="ECO:0000259" key="13">
    <source>
        <dbReference type="Pfam" id="PF11975"/>
    </source>
</evidence>
<dbReference type="InterPro" id="IPR036291">
    <property type="entry name" value="NAD(P)-bd_dom_sf"/>
</dbReference>
<organism evidence="14 15">
    <name type="scientific">Rhizobium rhizoryzae</name>
    <dbReference type="NCBI Taxonomy" id="451876"/>
    <lineage>
        <taxon>Bacteria</taxon>
        <taxon>Pseudomonadati</taxon>
        <taxon>Pseudomonadota</taxon>
        <taxon>Alphaproteobacteria</taxon>
        <taxon>Hyphomicrobiales</taxon>
        <taxon>Rhizobiaceae</taxon>
        <taxon>Rhizobium/Agrobacterium group</taxon>
        <taxon>Rhizobium</taxon>
    </lineage>
</organism>
<keyword evidence="10" id="KW-0170">Cobalt</keyword>
<dbReference type="InterPro" id="IPR015955">
    <property type="entry name" value="Lactate_DH/Glyco_Ohase_4_C"/>
</dbReference>
<protein>
    <submittedName>
        <fullName evidence="14">Alpha-galactosidase</fullName>
        <ecNumber evidence="14">3.2.1.22</ecNumber>
    </submittedName>
</protein>
<feature type="site" description="Increases basicity of active site Tyr" evidence="11">
    <location>
        <position position="109"/>
    </location>
</feature>
<feature type="binding site" evidence="10">
    <location>
        <position position="199"/>
    </location>
    <ligand>
        <name>Mn(2+)</name>
        <dbReference type="ChEBI" id="CHEBI:29035"/>
    </ligand>
</feature>
<keyword evidence="8 12" id="KW-0326">Glycosidase</keyword>
<evidence type="ECO:0000256" key="1">
    <source>
        <dbReference type="ARBA" id="ARBA00001936"/>
    </source>
</evidence>
<dbReference type="InterPro" id="IPR001088">
    <property type="entry name" value="Glyco_hydro_4"/>
</dbReference>
<evidence type="ECO:0000256" key="12">
    <source>
        <dbReference type="RuleBase" id="RU361152"/>
    </source>
</evidence>
<dbReference type="InterPro" id="IPR019802">
    <property type="entry name" value="GlycHydrolase_4_CS"/>
</dbReference>
<dbReference type="GO" id="GO:0004557">
    <property type="term" value="F:alpha-galactosidase activity"/>
    <property type="evidence" value="ECO:0007669"/>
    <property type="project" value="UniProtKB-EC"/>
</dbReference>
<evidence type="ECO:0000256" key="2">
    <source>
        <dbReference type="ARBA" id="ARBA00010141"/>
    </source>
</evidence>
<evidence type="ECO:0000256" key="3">
    <source>
        <dbReference type="ARBA" id="ARBA00022723"/>
    </source>
</evidence>
<evidence type="ECO:0000313" key="14">
    <source>
        <dbReference type="EMBL" id="MBB4145750.1"/>
    </source>
</evidence>
<dbReference type="Pfam" id="PF02056">
    <property type="entry name" value="Glyco_hydro_4"/>
    <property type="match status" value="1"/>
</dbReference>
<dbReference type="EMBL" id="JACIEC010000010">
    <property type="protein sequence ID" value="MBB4145750.1"/>
    <property type="molecule type" value="Genomic_DNA"/>
</dbReference>
<dbReference type="GO" id="GO:0046872">
    <property type="term" value="F:metal ion binding"/>
    <property type="evidence" value="ECO:0007669"/>
    <property type="project" value="UniProtKB-KW"/>
</dbReference>
<dbReference type="GO" id="GO:0016616">
    <property type="term" value="F:oxidoreductase activity, acting on the CH-OH group of donors, NAD or NADP as acceptor"/>
    <property type="evidence" value="ECO:0007669"/>
    <property type="project" value="InterPro"/>
</dbReference>
<evidence type="ECO:0000256" key="6">
    <source>
        <dbReference type="ARBA" id="ARBA00023211"/>
    </source>
</evidence>
<comment type="cofactor">
    <cofactor evidence="12">
        <name>NAD(+)</name>
        <dbReference type="ChEBI" id="CHEBI:57540"/>
    </cofactor>
    <text evidence="12">Binds 1 NAD(+) per subunit.</text>
</comment>
<sequence>MLKVAMIGAGSVVFVKNLLTDILDFAELRDITITLHDIDKERLETAGMMTRWTASQFDANPVIEEHLDRRAALKDADFVINMVQIGMHEATLLDFEIPRKYGLKQTIADTLGIGGIFRGLRTIPFMLDLVSDMRELCPDAVLLNYTNPMSILTQAVYEAYPDQKVIGLCHNVQNTAHELASYLDVPVERLSYDCAGINHMTWFLKLKIDDEDAYPRLWAAMENPEIFAKDKVRFELMRSFGRFISESSEHNAEYTPYFLKSDADIAEYDVPVDEYIRRSVRNLGRYAETRRKLLAGEAFPLERSREYGSLIIHAMATGKPQLIYGNVRNDGLIDNLPDGCCVEVPVVVDKSGMRACNAGPLPPELAGYCAPHVYVQDLTVKAALEGDRDRVHRAAMLDRHATSVLSIKDIRAMVDELIEAHGDALPSGIRTGNGTALRKSA</sequence>
<keyword evidence="7" id="KW-0119">Carbohydrate metabolism</keyword>
<feature type="domain" description="Glycosyl hydrolase family 4 C-terminal" evidence="13">
    <location>
        <begin position="194"/>
        <end position="400"/>
    </location>
</feature>
<evidence type="ECO:0000256" key="9">
    <source>
        <dbReference type="PIRSR" id="PIRSR601088-2"/>
    </source>
</evidence>
<keyword evidence="10" id="KW-0533">Nickel</keyword>
<dbReference type="PANTHER" id="PTHR32092">
    <property type="entry name" value="6-PHOSPHO-BETA-GLUCOSIDASE-RELATED"/>
    <property type="match status" value="1"/>
</dbReference>
<dbReference type="InterPro" id="IPR022616">
    <property type="entry name" value="Glyco_hydro_4_C"/>
</dbReference>
<feature type="binding site" evidence="9">
    <location>
        <position position="147"/>
    </location>
    <ligand>
        <name>substrate</name>
    </ligand>
</feature>
<reference evidence="14 15" key="1">
    <citation type="submission" date="2020-08" db="EMBL/GenBank/DDBJ databases">
        <title>Genomic Encyclopedia of Type Strains, Phase IV (KMG-IV): sequencing the most valuable type-strain genomes for metagenomic binning, comparative biology and taxonomic classification.</title>
        <authorList>
            <person name="Goeker M."/>
        </authorList>
    </citation>
    <scope>NUCLEOTIDE SEQUENCE [LARGE SCALE GENOMIC DNA]</scope>
    <source>
        <strain evidence="14 15">DSM 29514</strain>
    </source>
</reference>
<keyword evidence="5 12" id="KW-0520">NAD</keyword>
<gene>
    <name evidence="14" type="ORF">GGQ72_004315</name>
</gene>
<dbReference type="RefSeq" id="WP_165137337.1">
    <property type="nucleotide sequence ID" value="NZ_CP049251.1"/>
</dbReference>
<dbReference type="Gene3D" id="3.90.1820.10">
    <property type="entry name" value="AglA-like glucosidase"/>
    <property type="match status" value="1"/>
</dbReference>
<evidence type="ECO:0000256" key="11">
    <source>
        <dbReference type="PIRSR" id="PIRSR601088-4"/>
    </source>
</evidence>
<evidence type="ECO:0000256" key="4">
    <source>
        <dbReference type="ARBA" id="ARBA00022801"/>
    </source>
</evidence>
<proteinExistence type="inferred from homology"/>
<dbReference type="PROSITE" id="PS01324">
    <property type="entry name" value="GLYCOSYL_HYDROL_F4"/>
    <property type="match status" value="1"/>
</dbReference>
<keyword evidence="3 10" id="KW-0479">Metal-binding</keyword>
<comment type="similarity">
    <text evidence="2 12">Belongs to the glycosyl hydrolase 4 family.</text>
</comment>
<dbReference type="EC" id="3.2.1.22" evidence="14"/>
<keyword evidence="15" id="KW-1185">Reference proteome</keyword>
<keyword evidence="6 10" id="KW-0464">Manganese</keyword>
<dbReference type="Pfam" id="PF11975">
    <property type="entry name" value="Glyco_hydro_4C"/>
    <property type="match status" value="1"/>
</dbReference>
<dbReference type="Proteomes" id="UP000519897">
    <property type="component" value="Unassembled WGS sequence"/>
</dbReference>
<dbReference type="NCBIfam" id="NF011657">
    <property type="entry name" value="PRK15076.1"/>
    <property type="match status" value="1"/>
</dbReference>
<dbReference type="SUPFAM" id="SSF56327">
    <property type="entry name" value="LDH C-terminal domain-like"/>
    <property type="match status" value="1"/>
</dbReference>
<keyword evidence="4 12" id="KW-0378">Hydrolase</keyword>
<accession>A0A7W6PRY8</accession>
<dbReference type="CDD" id="cd05297">
    <property type="entry name" value="GH4_alpha_glucosidase_galactosidase"/>
    <property type="match status" value="1"/>
</dbReference>
<keyword evidence="10" id="KW-0408">Iron</keyword>
<dbReference type="InterPro" id="IPR053715">
    <property type="entry name" value="GH4_Enzyme_sf"/>
</dbReference>
<name>A0A7W6PRY8_9HYPH</name>
<feature type="binding site" evidence="10">
    <location>
        <position position="169"/>
    </location>
    <ligand>
        <name>Mn(2+)</name>
        <dbReference type="ChEBI" id="CHEBI:29035"/>
    </ligand>
</feature>
<evidence type="ECO:0000256" key="7">
    <source>
        <dbReference type="ARBA" id="ARBA00023277"/>
    </source>
</evidence>
<evidence type="ECO:0000313" key="15">
    <source>
        <dbReference type="Proteomes" id="UP000519897"/>
    </source>
</evidence>
<evidence type="ECO:0000256" key="10">
    <source>
        <dbReference type="PIRSR" id="PIRSR601088-3"/>
    </source>
</evidence>
<dbReference type="PRINTS" id="PR00732">
    <property type="entry name" value="GLHYDRLASE4"/>
</dbReference>
<dbReference type="SUPFAM" id="SSF51735">
    <property type="entry name" value="NAD(P)-binding Rossmann-fold domains"/>
    <property type="match status" value="1"/>
</dbReference>
<dbReference type="GO" id="GO:0005975">
    <property type="term" value="P:carbohydrate metabolic process"/>
    <property type="evidence" value="ECO:0007669"/>
    <property type="project" value="InterPro"/>
</dbReference>
<dbReference type="AlphaFoldDB" id="A0A7W6PRY8"/>
<comment type="cofactor">
    <cofactor evidence="1">
        <name>Mn(2+)</name>
        <dbReference type="ChEBI" id="CHEBI:29035"/>
    </cofactor>
</comment>
<evidence type="ECO:0000256" key="5">
    <source>
        <dbReference type="ARBA" id="ARBA00023027"/>
    </source>
</evidence>
<evidence type="ECO:0000256" key="8">
    <source>
        <dbReference type="ARBA" id="ARBA00023295"/>
    </source>
</evidence>
<comment type="caution">
    <text evidence="14">The sequence shown here is derived from an EMBL/GenBank/DDBJ whole genome shotgun (WGS) entry which is preliminary data.</text>
</comment>
<dbReference type="PANTHER" id="PTHR32092:SF6">
    <property type="entry name" value="ALPHA-GALACTOSIDASE"/>
    <property type="match status" value="1"/>
</dbReference>